<feature type="chain" id="PRO_5020214955" evidence="1">
    <location>
        <begin position="20"/>
        <end position="282"/>
    </location>
</feature>
<sequence length="282" mass="30339">MGTTHVCLRSLAFCFGLLAECVGGDWWGSGGGDLVLAEKEAEGLTERHLGRTHIPAAQSQLEMSLFSNPLIHNTLVSVSNSTANPLTMFTGDSSRQGSKATNLRHWSLCPATGDPGVWVGTNTPPSAFATCGLWRTFGWGNPRFMRVDTAKWERESVEDLAFSGGAQQWVGDAGFPMHLLGDSSFVQASWWAAGELRLGRGSGGWGQGAGDVKKDEHVHIRALPYSVGQIGRDRRLQTCPTAQTNALHGPPGQAYAGAVRHCGIPANLAFQCLRRDLIELEI</sequence>
<gene>
    <name evidence="2" type="ORF">BDK51DRAFT_27187</name>
</gene>
<keyword evidence="3" id="KW-1185">Reference proteome</keyword>
<proteinExistence type="predicted"/>
<name>A0A4V1IRC4_9FUNG</name>
<evidence type="ECO:0000256" key="1">
    <source>
        <dbReference type="SAM" id="SignalP"/>
    </source>
</evidence>
<feature type="signal peptide" evidence="1">
    <location>
        <begin position="1"/>
        <end position="19"/>
    </location>
</feature>
<organism evidence="2 3">
    <name type="scientific">Blyttiomyces helicus</name>
    <dbReference type="NCBI Taxonomy" id="388810"/>
    <lineage>
        <taxon>Eukaryota</taxon>
        <taxon>Fungi</taxon>
        <taxon>Fungi incertae sedis</taxon>
        <taxon>Chytridiomycota</taxon>
        <taxon>Chytridiomycota incertae sedis</taxon>
        <taxon>Chytridiomycetes</taxon>
        <taxon>Chytridiomycetes incertae sedis</taxon>
        <taxon>Blyttiomyces</taxon>
    </lineage>
</organism>
<dbReference type="AlphaFoldDB" id="A0A4V1IRC4"/>
<accession>A0A4V1IRC4</accession>
<reference evidence="3" key="1">
    <citation type="journal article" date="2018" name="Nat. Microbiol.">
        <title>Leveraging single-cell genomics to expand the fungal tree of life.</title>
        <authorList>
            <person name="Ahrendt S.R."/>
            <person name="Quandt C.A."/>
            <person name="Ciobanu D."/>
            <person name="Clum A."/>
            <person name="Salamov A."/>
            <person name="Andreopoulos B."/>
            <person name="Cheng J.F."/>
            <person name="Woyke T."/>
            <person name="Pelin A."/>
            <person name="Henrissat B."/>
            <person name="Reynolds N.K."/>
            <person name="Benny G.L."/>
            <person name="Smith M.E."/>
            <person name="James T.Y."/>
            <person name="Grigoriev I.V."/>
        </authorList>
    </citation>
    <scope>NUCLEOTIDE SEQUENCE [LARGE SCALE GENOMIC DNA]</scope>
</reference>
<keyword evidence="1" id="KW-0732">Signal</keyword>
<evidence type="ECO:0000313" key="3">
    <source>
        <dbReference type="Proteomes" id="UP000269721"/>
    </source>
</evidence>
<dbReference type="EMBL" id="KZ996014">
    <property type="protein sequence ID" value="RKO89567.1"/>
    <property type="molecule type" value="Genomic_DNA"/>
</dbReference>
<protein>
    <submittedName>
        <fullName evidence="2">Uncharacterized protein</fullName>
    </submittedName>
</protein>
<evidence type="ECO:0000313" key="2">
    <source>
        <dbReference type="EMBL" id="RKO89567.1"/>
    </source>
</evidence>
<dbReference type="Proteomes" id="UP000269721">
    <property type="component" value="Unassembled WGS sequence"/>
</dbReference>